<dbReference type="GO" id="GO:0006814">
    <property type="term" value="P:sodium ion transport"/>
    <property type="evidence" value="ECO:0007669"/>
    <property type="project" value="UniProtKB-KW"/>
</dbReference>
<dbReference type="Gene3D" id="1.20.1730.10">
    <property type="entry name" value="Sodium/glucose cotransporter"/>
    <property type="match status" value="1"/>
</dbReference>
<evidence type="ECO:0000313" key="13">
    <source>
        <dbReference type="EMBL" id="CAD7093387.1"/>
    </source>
</evidence>
<keyword evidence="7" id="KW-0915">Sodium</keyword>
<evidence type="ECO:0000256" key="8">
    <source>
        <dbReference type="ARBA" id="ARBA00023065"/>
    </source>
</evidence>
<dbReference type="InterPro" id="IPR051163">
    <property type="entry name" value="Sodium:Solute_Symporter_SSF"/>
</dbReference>
<evidence type="ECO:0000256" key="10">
    <source>
        <dbReference type="ARBA" id="ARBA00023201"/>
    </source>
</evidence>
<dbReference type="GO" id="GO:0015293">
    <property type="term" value="F:symporter activity"/>
    <property type="evidence" value="ECO:0007669"/>
    <property type="project" value="TreeGrafter"/>
</dbReference>
<feature type="transmembrane region" description="Helical" evidence="12">
    <location>
        <begin position="109"/>
        <end position="128"/>
    </location>
</feature>
<feature type="transmembrane region" description="Helical" evidence="12">
    <location>
        <begin position="434"/>
        <end position="455"/>
    </location>
</feature>
<evidence type="ECO:0000313" key="14">
    <source>
        <dbReference type="Proteomes" id="UP000594454"/>
    </source>
</evidence>
<evidence type="ECO:0000256" key="12">
    <source>
        <dbReference type="SAM" id="Phobius"/>
    </source>
</evidence>
<evidence type="ECO:0000256" key="5">
    <source>
        <dbReference type="ARBA" id="ARBA00022692"/>
    </source>
</evidence>
<evidence type="ECO:0000256" key="6">
    <source>
        <dbReference type="ARBA" id="ARBA00022989"/>
    </source>
</evidence>
<feature type="transmembrane region" description="Helical" evidence="12">
    <location>
        <begin position="532"/>
        <end position="554"/>
    </location>
</feature>
<feature type="transmembrane region" description="Helical" evidence="12">
    <location>
        <begin position="184"/>
        <end position="206"/>
    </location>
</feature>
<keyword evidence="6 12" id="KW-1133">Transmembrane helix</keyword>
<evidence type="ECO:0000256" key="2">
    <source>
        <dbReference type="ARBA" id="ARBA00006434"/>
    </source>
</evidence>
<keyword evidence="4" id="KW-1003">Cell membrane</keyword>
<feature type="transmembrane region" description="Helical" evidence="12">
    <location>
        <begin position="218"/>
        <end position="242"/>
    </location>
</feature>
<dbReference type="GO" id="GO:0005886">
    <property type="term" value="C:plasma membrane"/>
    <property type="evidence" value="ECO:0007669"/>
    <property type="project" value="UniProtKB-SubCell"/>
</dbReference>
<evidence type="ECO:0000256" key="7">
    <source>
        <dbReference type="ARBA" id="ARBA00023053"/>
    </source>
</evidence>
<name>A0A7R8V7D7_HERIL</name>
<protein>
    <recommendedName>
        <fullName evidence="15">Sodium-coupled monocarboxylate transporter 1</fullName>
    </recommendedName>
</protein>
<dbReference type="EMBL" id="LR899014">
    <property type="protein sequence ID" value="CAD7093387.1"/>
    <property type="molecule type" value="Genomic_DNA"/>
</dbReference>
<keyword evidence="9 12" id="KW-0472">Membrane</keyword>
<feature type="transmembrane region" description="Helical" evidence="12">
    <location>
        <begin position="21"/>
        <end position="43"/>
    </location>
</feature>
<evidence type="ECO:0000256" key="4">
    <source>
        <dbReference type="ARBA" id="ARBA00022475"/>
    </source>
</evidence>
<dbReference type="InParanoid" id="A0A7R8V7D7"/>
<feature type="transmembrane region" description="Helical" evidence="12">
    <location>
        <begin position="364"/>
        <end position="389"/>
    </location>
</feature>
<dbReference type="InterPro" id="IPR038377">
    <property type="entry name" value="Na/Glc_symporter_sf"/>
</dbReference>
<evidence type="ECO:0000256" key="9">
    <source>
        <dbReference type="ARBA" id="ARBA00023136"/>
    </source>
</evidence>
<dbReference type="PANTHER" id="PTHR42985">
    <property type="entry name" value="SODIUM-COUPLED MONOCARBOXYLATE TRANSPORTER"/>
    <property type="match status" value="1"/>
</dbReference>
<evidence type="ECO:0000256" key="11">
    <source>
        <dbReference type="RuleBase" id="RU362091"/>
    </source>
</evidence>
<evidence type="ECO:0000256" key="3">
    <source>
        <dbReference type="ARBA" id="ARBA00022448"/>
    </source>
</evidence>
<keyword evidence="8" id="KW-0406">Ion transport</keyword>
<dbReference type="Proteomes" id="UP000594454">
    <property type="component" value="Chromosome 6"/>
</dbReference>
<feature type="transmembrane region" description="Helical" evidence="12">
    <location>
        <begin position="262"/>
        <end position="282"/>
    </location>
</feature>
<dbReference type="NCBIfam" id="TIGR00813">
    <property type="entry name" value="sss"/>
    <property type="match status" value="1"/>
</dbReference>
<dbReference type="PANTHER" id="PTHR42985:SF5">
    <property type="entry name" value="FI02094P-RELATED"/>
    <property type="match status" value="1"/>
</dbReference>
<organism evidence="13 14">
    <name type="scientific">Hermetia illucens</name>
    <name type="common">Black soldier fly</name>
    <dbReference type="NCBI Taxonomy" id="343691"/>
    <lineage>
        <taxon>Eukaryota</taxon>
        <taxon>Metazoa</taxon>
        <taxon>Ecdysozoa</taxon>
        <taxon>Arthropoda</taxon>
        <taxon>Hexapoda</taxon>
        <taxon>Insecta</taxon>
        <taxon>Pterygota</taxon>
        <taxon>Neoptera</taxon>
        <taxon>Endopterygota</taxon>
        <taxon>Diptera</taxon>
        <taxon>Brachycera</taxon>
        <taxon>Stratiomyomorpha</taxon>
        <taxon>Stratiomyidae</taxon>
        <taxon>Hermetiinae</taxon>
        <taxon>Hermetia</taxon>
    </lineage>
</organism>
<dbReference type="InterPro" id="IPR001734">
    <property type="entry name" value="Na/solute_symporter"/>
</dbReference>
<keyword evidence="5 12" id="KW-0812">Transmembrane</keyword>
<dbReference type="OMA" id="VFGVERM"/>
<comment type="subcellular location">
    <subcellularLocation>
        <location evidence="1">Cell membrane</location>
        <topology evidence="1">Multi-pass membrane protein</topology>
    </subcellularLocation>
</comment>
<feature type="transmembrane region" description="Helical" evidence="12">
    <location>
        <begin position="409"/>
        <end position="428"/>
    </location>
</feature>
<feature type="transmembrane region" description="Helical" evidence="12">
    <location>
        <begin position="467"/>
        <end position="489"/>
    </location>
</feature>
<evidence type="ECO:0008006" key="15">
    <source>
        <dbReference type="Google" id="ProtNLM"/>
    </source>
</evidence>
<proteinExistence type="inferred from homology"/>
<gene>
    <name evidence="13" type="ORF">HERILL_LOCUS15672</name>
</gene>
<dbReference type="PROSITE" id="PS50283">
    <property type="entry name" value="NA_SOLUT_SYMP_3"/>
    <property type="match status" value="1"/>
</dbReference>
<dbReference type="OrthoDB" id="6132759at2759"/>
<dbReference type="Pfam" id="PF00474">
    <property type="entry name" value="SSF"/>
    <property type="match status" value="1"/>
</dbReference>
<evidence type="ECO:0000256" key="1">
    <source>
        <dbReference type="ARBA" id="ARBA00004651"/>
    </source>
</evidence>
<feature type="transmembrane region" description="Helical" evidence="12">
    <location>
        <begin position="303"/>
        <end position="329"/>
    </location>
</feature>
<dbReference type="CDD" id="cd11492">
    <property type="entry name" value="SLC5sbd_NIS-SMVT"/>
    <property type="match status" value="1"/>
</dbReference>
<keyword evidence="14" id="KW-1185">Reference proteome</keyword>
<comment type="similarity">
    <text evidence="2 11">Belongs to the sodium:solute symporter (SSF) (TC 2.A.21) family.</text>
</comment>
<keyword evidence="3" id="KW-0813">Transport</keyword>
<sequence length="608" mass="67295">MMNQTIITVEELSASLKHFNLFDYAACMLMLVICGGIGVYFGFLEKKNLKSKGNEKNIRRYESTEELDYLVGGRKMKTLPIAISLIASWVSGIALLGTSTEVYIYGVNYLYMVVALAISSIASWHLYLPVFHELQLTSTYEYLELRFSKGVRRFGSVMFCINMMLWLPIVIFVPALALNQIAGISIHIISPIVCGVCIFYTCVGGIKAVVWTDVLQAVIMLAAIIAVMVKGTIEVGGFDVVWDRNLESGRLDVPPATFDPTIRYSLFSIFGGGCIYWVQSTTTNQTMMQRYSSLPTTRSARKALAIFVIGLGILLAFCVYNGLLLYATYFDCDPITTKLAAAKDQMIPLIVMEQLGHIPGMPGFFIAGVLCAALSSLSTGLNSLTAVILEDFWKPMMSRPMSERQIAIVMRLIVVVFGLYCIGMVFVVEKLGSVLQLSGTMGAISMGPECGLYMIGLFLPWINKKSALTGGITSLLIMAYVCLRCQLSVASGEFTWPEKPFRTDGCTYNFTIPANKTLHEQDPNGFRPISHLLFITIGSSITILVAVISSFLYGRLDPRDVDSKLLAPFVRKFIKSRKYLSVQPDIKERESIIHGYELPSRNVNGNDS</sequence>
<accession>A0A7R8V7D7</accession>
<feature type="transmembrane region" description="Helical" evidence="12">
    <location>
        <begin position="154"/>
        <end position="178"/>
    </location>
</feature>
<dbReference type="AlphaFoldDB" id="A0A7R8V7D7"/>
<feature type="transmembrane region" description="Helical" evidence="12">
    <location>
        <begin position="79"/>
        <end position="97"/>
    </location>
</feature>
<reference evidence="13 14" key="1">
    <citation type="submission" date="2020-11" db="EMBL/GenBank/DDBJ databases">
        <authorList>
            <person name="Wallbank WR R."/>
            <person name="Pardo Diaz C."/>
            <person name="Kozak K."/>
            <person name="Martin S."/>
            <person name="Jiggins C."/>
            <person name="Moest M."/>
            <person name="Warren A I."/>
            <person name="Generalovic N T."/>
            <person name="Byers J.R.P. K."/>
            <person name="Montejo-Kovacevich G."/>
            <person name="Yen C E."/>
        </authorList>
    </citation>
    <scope>NUCLEOTIDE SEQUENCE [LARGE SCALE GENOMIC DNA]</scope>
</reference>
<keyword evidence="10" id="KW-0739">Sodium transport</keyword>